<gene>
    <name evidence="9" type="ORF">Y88_3048</name>
</gene>
<dbReference type="InterPro" id="IPR013740">
    <property type="entry name" value="Redoxin"/>
</dbReference>
<evidence type="ECO:0000256" key="1">
    <source>
        <dbReference type="ARBA" id="ARBA00004196"/>
    </source>
</evidence>
<dbReference type="FunCoup" id="F1ZCJ6">
    <property type="interactions" value="232"/>
</dbReference>
<keyword evidence="7" id="KW-1133">Transmembrane helix</keyword>
<dbReference type="InParanoid" id="F1ZCJ6"/>
<keyword evidence="4" id="KW-1015">Disulfide bond</keyword>
<comment type="similarity">
    <text evidence="2">Belongs to the thioredoxin family. DsbE subfamily.</text>
</comment>
<dbReference type="InterPro" id="IPR017937">
    <property type="entry name" value="Thioredoxin_CS"/>
</dbReference>
<dbReference type="InterPro" id="IPR036249">
    <property type="entry name" value="Thioredoxin-like_sf"/>
</dbReference>
<dbReference type="GO" id="GO:0015036">
    <property type="term" value="F:disulfide oxidoreductase activity"/>
    <property type="evidence" value="ECO:0007669"/>
    <property type="project" value="InterPro"/>
</dbReference>
<dbReference type="HOGENOM" id="CLU_042529_19_0_5"/>
<dbReference type="PROSITE" id="PS00194">
    <property type="entry name" value="THIOREDOXIN_1"/>
    <property type="match status" value="1"/>
</dbReference>
<dbReference type="CDD" id="cd03010">
    <property type="entry name" value="TlpA_like_DsbE"/>
    <property type="match status" value="1"/>
</dbReference>
<evidence type="ECO:0000256" key="5">
    <source>
        <dbReference type="ARBA" id="ARBA00023284"/>
    </source>
</evidence>
<dbReference type="Pfam" id="PF08534">
    <property type="entry name" value="Redoxin"/>
    <property type="match status" value="1"/>
</dbReference>
<feature type="region of interest" description="Disordered" evidence="6">
    <location>
        <begin position="1"/>
        <end position="24"/>
    </location>
</feature>
<dbReference type="STRING" id="983920.Y88_3048"/>
<evidence type="ECO:0000256" key="4">
    <source>
        <dbReference type="ARBA" id="ARBA00023157"/>
    </source>
</evidence>
<dbReference type="Proteomes" id="UP000004728">
    <property type="component" value="Unassembled WGS sequence"/>
</dbReference>
<dbReference type="PROSITE" id="PS51352">
    <property type="entry name" value="THIOREDOXIN_2"/>
    <property type="match status" value="1"/>
</dbReference>
<dbReference type="GO" id="GO:0017004">
    <property type="term" value="P:cytochrome complex assembly"/>
    <property type="evidence" value="ECO:0007669"/>
    <property type="project" value="UniProtKB-KW"/>
</dbReference>
<evidence type="ECO:0000256" key="3">
    <source>
        <dbReference type="ARBA" id="ARBA00022748"/>
    </source>
</evidence>
<dbReference type="InterPro" id="IPR004799">
    <property type="entry name" value="Periplasmic_diS_OxRdtase_DsbE"/>
</dbReference>
<comment type="subcellular location">
    <subcellularLocation>
        <location evidence="1">Cell envelope</location>
    </subcellularLocation>
</comment>
<dbReference type="GO" id="GO:0030288">
    <property type="term" value="C:outer membrane-bounded periplasmic space"/>
    <property type="evidence" value="ECO:0007669"/>
    <property type="project" value="InterPro"/>
</dbReference>
<dbReference type="eggNOG" id="COG0526">
    <property type="taxonomic scope" value="Bacteria"/>
</dbReference>
<evidence type="ECO:0000256" key="2">
    <source>
        <dbReference type="ARBA" id="ARBA00007758"/>
    </source>
</evidence>
<accession>F1ZCJ6</accession>
<evidence type="ECO:0000313" key="10">
    <source>
        <dbReference type="Proteomes" id="UP000004728"/>
    </source>
</evidence>
<keyword evidence="7" id="KW-0472">Membrane</keyword>
<dbReference type="InterPro" id="IPR013766">
    <property type="entry name" value="Thioredoxin_domain"/>
</dbReference>
<dbReference type="NCBIfam" id="TIGR00385">
    <property type="entry name" value="dsbE"/>
    <property type="match status" value="1"/>
</dbReference>
<dbReference type="PANTHER" id="PTHR42852">
    <property type="entry name" value="THIOL:DISULFIDE INTERCHANGE PROTEIN DSBE"/>
    <property type="match status" value="1"/>
</dbReference>
<dbReference type="PANTHER" id="PTHR42852:SF6">
    <property type="entry name" value="THIOL:DISULFIDE INTERCHANGE PROTEIN DSBE"/>
    <property type="match status" value="1"/>
</dbReference>
<protein>
    <submittedName>
        <fullName evidence="9">Periplasmic protein thiol</fullName>
    </submittedName>
</protein>
<keyword evidence="7" id="KW-0812">Transmembrane</keyword>
<feature type="transmembrane region" description="Helical" evidence="7">
    <location>
        <begin position="32"/>
        <end position="53"/>
    </location>
</feature>
<dbReference type="AlphaFoldDB" id="F1ZCJ6"/>
<keyword evidence="5" id="KW-0676">Redox-active center</keyword>
<evidence type="ECO:0000259" key="8">
    <source>
        <dbReference type="PROSITE" id="PS51352"/>
    </source>
</evidence>
<feature type="domain" description="Thioredoxin" evidence="8">
    <location>
        <begin position="63"/>
        <end position="204"/>
    </location>
</feature>
<organism evidence="9 10">
    <name type="scientific">Novosphingobium nitrogenifigens DSM 19370</name>
    <dbReference type="NCBI Taxonomy" id="983920"/>
    <lineage>
        <taxon>Bacteria</taxon>
        <taxon>Pseudomonadati</taxon>
        <taxon>Pseudomonadota</taxon>
        <taxon>Alphaproteobacteria</taxon>
        <taxon>Sphingomonadales</taxon>
        <taxon>Sphingomonadaceae</taxon>
        <taxon>Novosphingobium</taxon>
    </lineage>
</organism>
<evidence type="ECO:0000313" key="9">
    <source>
        <dbReference type="EMBL" id="EGD57722.1"/>
    </source>
</evidence>
<dbReference type="InterPro" id="IPR050553">
    <property type="entry name" value="Thioredoxin_ResA/DsbE_sf"/>
</dbReference>
<evidence type="ECO:0000256" key="7">
    <source>
        <dbReference type="SAM" id="Phobius"/>
    </source>
</evidence>
<dbReference type="EMBL" id="AEWJ01000054">
    <property type="protein sequence ID" value="EGD57722.1"/>
    <property type="molecule type" value="Genomic_DNA"/>
</dbReference>
<keyword evidence="10" id="KW-1185">Reference proteome</keyword>
<dbReference type="Gene3D" id="3.40.30.10">
    <property type="entry name" value="Glutaredoxin"/>
    <property type="match status" value="1"/>
</dbReference>
<keyword evidence="3" id="KW-0201">Cytochrome c-type biogenesis</keyword>
<dbReference type="SUPFAM" id="SSF52833">
    <property type="entry name" value="Thioredoxin-like"/>
    <property type="match status" value="1"/>
</dbReference>
<evidence type="ECO:0000256" key="6">
    <source>
        <dbReference type="SAM" id="MobiDB-lite"/>
    </source>
</evidence>
<reference evidence="9 10" key="1">
    <citation type="journal article" date="2012" name="J. Bacteriol.">
        <title>Draft Genome Sequence of Novosphingobium nitrogenifigens Y88T.</title>
        <authorList>
            <person name="Strabala T.J."/>
            <person name="Macdonald L."/>
            <person name="Liu V."/>
            <person name="Smit A.M."/>
        </authorList>
    </citation>
    <scope>NUCLEOTIDE SEQUENCE [LARGE SCALE GENOMIC DNA]</scope>
    <source>
        <strain evidence="9 10">DSM 19370</strain>
    </source>
</reference>
<comment type="caution">
    <text evidence="9">The sequence shown here is derived from an EMBL/GenBank/DDBJ whole genome shotgun (WGS) entry which is preliminary data.</text>
</comment>
<name>F1ZCJ6_9SPHN</name>
<sequence length="204" mass="21631">MATDEAGTMSVHENRVGENQAGENRGGARMRLGLWLPLAIFAALIALFVHGLLRPADTSVASAFVGNPLPQFDLPAANSERPGLATAAFHSGKPRLLNIFASWCVPCAAESPQLAQLAQSGAVIEGIAIQDKPQDLARFLANNGNPYAAIGKDDDRKVQLEIGSSGVPETFIIDGRGVIRYQHIGDIRPEDVPMLLAKLKEAGA</sequence>
<proteinExistence type="inferred from homology"/>